<dbReference type="InterPro" id="IPR012317">
    <property type="entry name" value="Poly(ADP-ribose)pol_cat_dom"/>
</dbReference>
<dbReference type="RefSeq" id="WP_252580791.1">
    <property type="nucleotide sequence ID" value="NZ_CP071527.1"/>
</dbReference>
<dbReference type="InterPro" id="IPR051712">
    <property type="entry name" value="ARTD-AVP"/>
</dbReference>
<proteinExistence type="predicted"/>
<name>A0ABY4YB16_9GAMM</name>
<feature type="coiled-coil region" evidence="1">
    <location>
        <begin position="852"/>
        <end position="889"/>
    </location>
</feature>
<sequence length="1002" mass="112831">MGKKKSTVVLPIKSSTLGRRMEVDLEPLRDYKHFWQDGEGYKSHIWQVLADNYINKPYLDVPALFRGYVDITHDNFTVYHRNHDTTHAVRQRIYAQKYLDLIQNYGNEEYAPLATEINNNDELKACLELAIYLCRSGRTNEKSGKDDPSNAKRSAELFAVVATEMGFEPGLVNFLRFAIGTHAPKLENHHDLVDKLPGEHKLALAHLLKGVIDLSHHTDLVRCKVGPPKEPVREQIDEELGEFLDPKKIDAKRATTNFLVHATQLCKMTGTRVKFEAFSQQDKENNPKLKAQHARDVSTSMEQLRAVKLDPHRIIHEGPRGDFAELLRQVSLTGVLDLTNKQINTVQLEQIKKCIVENPIKKACLLGVKPIDAQRDLVAVLKEKSVKQSLPIEMNHTEFLGQKLVEDFDNQFRQQAIDRQKVSMRFEPSRLGAAYAKGWGAFFSQLWKEIKGDVPTFGGDTHYTQITEVKKLSNPALEEQYNALKKPVDPLSGVLSKELQTIQTEDIQLEPGEMLLYHGTNSDVSPLIMQNGFDEGRCKYVKGNGYGPLGKGVYFTSELSKAATFSTCTECKQSGMCNCVKKGTDQPADRVVLACKVFVGHPEIVLKKGGLKEHTRPQEPFDSYMALSKDIDPISQFRSTEVCVPSGKQIIPLYEIRFSSQPNLLKGSTWEETIEENGLKEFHGHEIKASVSLLKGLQALRDIPAPFEVVKKQANKVETVIQIAINKLERKEQALQDESPINQGHLDKIAIQLRDLHNMKGQLNTLQKQEVDLKPNLEKEAIHSKGPGFLQRVLRFILPKNYALKREGAALATEINNNAENPQEFQANMTQWLNLAIERNQHKAGNGDVSHRAVITQKLIHLRDALRDLEQKNLNNEDLSKEIERLVTHTLDGFKSYGDLVPRVMNSTAYKSLCTFQETASTIVGKTFTTVHSALRGLAVSRKVDSEPELELGTKNSVEPSFLKSQQDVDLSKSLARESLDEDEGFVLIGEEEPNNLSTLSV</sequence>
<feature type="domain" description="SidE PDE" evidence="3">
    <location>
        <begin position="51"/>
        <end position="273"/>
    </location>
</feature>
<dbReference type="SUPFAM" id="SSF56399">
    <property type="entry name" value="ADP-ribosylation"/>
    <property type="match status" value="1"/>
</dbReference>
<dbReference type="EMBL" id="CP071527">
    <property type="protein sequence ID" value="USQ14249.1"/>
    <property type="molecule type" value="Genomic_DNA"/>
</dbReference>
<evidence type="ECO:0000259" key="3">
    <source>
        <dbReference type="Pfam" id="PF12252"/>
    </source>
</evidence>
<protein>
    <recommendedName>
        <fullName evidence="6">Poly [ADP-ribose] polymerase</fullName>
    </recommendedName>
</protein>
<keyword evidence="1" id="KW-0175">Coiled coil</keyword>
<evidence type="ECO:0000259" key="2">
    <source>
        <dbReference type="Pfam" id="PF00644"/>
    </source>
</evidence>
<feature type="domain" description="PARP catalytic" evidence="2">
    <location>
        <begin position="448"/>
        <end position="649"/>
    </location>
</feature>
<dbReference type="Pfam" id="PF12252">
    <property type="entry name" value="SidE_PDE"/>
    <property type="match status" value="1"/>
</dbReference>
<gene>
    <name evidence="4" type="ORF">J2N86_02635</name>
</gene>
<reference evidence="4" key="1">
    <citation type="submission" date="2021-03" db="EMBL/GenBank/DDBJ databases">
        <title>Legionella lytica PCM 2298.</title>
        <authorList>
            <person name="Koper P."/>
        </authorList>
    </citation>
    <scope>NUCLEOTIDE SEQUENCE</scope>
    <source>
        <strain evidence="4">PCM 2298</strain>
    </source>
</reference>
<dbReference type="InterPro" id="IPR021014">
    <property type="entry name" value="SidE_PDE"/>
</dbReference>
<dbReference type="PANTHER" id="PTHR45740">
    <property type="entry name" value="POLY [ADP-RIBOSE] POLYMERASE"/>
    <property type="match status" value="1"/>
</dbReference>
<evidence type="ECO:0000313" key="4">
    <source>
        <dbReference type="EMBL" id="USQ14249.1"/>
    </source>
</evidence>
<dbReference type="Gene3D" id="3.90.228.10">
    <property type="match status" value="1"/>
</dbReference>
<evidence type="ECO:0008006" key="6">
    <source>
        <dbReference type="Google" id="ProtNLM"/>
    </source>
</evidence>
<accession>A0ABY4YB16</accession>
<dbReference type="PANTHER" id="PTHR45740:SF2">
    <property type="entry name" value="POLY [ADP-RIBOSE] POLYMERASE"/>
    <property type="match status" value="1"/>
</dbReference>
<evidence type="ECO:0000256" key="1">
    <source>
        <dbReference type="SAM" id="Coils"/>
    </source>
</evidence>
<dbReference type="Proteomes" id="UP001057474">
    <property type="component" value="Chromosome"/>
</dbReference>
<keyword evidence="5" id="KW-1185">Reference proteome</keyword>
<organism evidence="4 5">
    <name type="scientific">Legionella lytica</name>
    <dbReference type="NCBI Taxonomy" id="96232"/>
    <lineage>
        <taxon>Bacteria</taxon>
        <taxon>Pseudomonadati</taxon>
        <taxon>Pseudomonadota</taxon>
        <taxon>Gammaproteobacteria</taxon>
        <taxon>Legionellales</taxon>
        <taxon>Legionellaceae</taxon>
        <taxon>Legionella</taxon>
    </lineage>
</organism>
<evidence type="ECO:0000313" key="5">
    <source>
        <dbReference type="Proteomes" id="UP001057474"/>
    </source>
</evidence>
<dbReference type="Pfam" id="PF00644">
    <property type="entry name" value="PARP"/>
    <property type="match status" value="1"/>
</dbReference>